<dbReference type="AlphaFoldDB" id="X1JRT5"/>
<dbReference type="EMBL" id="BARU01039711">
    <property type="protein sequence ID" value="GAH84150.1"/>
    <property type="molecule type" value="Genomic_DNA"/>
</dbReference>
<accession>X1JRT5</accession>
<reference evidence="1" key="1">
    <citation type="journal article" date="2014" name="Front. Microbiol.">
        <title>High frequency of phylogenetically diverse reductive dehalogenase-homologous genes in deep subseafloor sedimentary metagenomes.</title>
        <authorList>
            <person name="Kawai M."/>
            <person name="Futagami T."/>
            <person name="Toyoda A."/>
            <person name="Takaki Y."/>
            <person name="Nishi S."/>
            <person name="Hori S."/>
            <person name="Arai W."/>
            <person name="Tsubouchi T."/>
            <person name="Morono Y."/>
            <person name="Uchiyama I."/>
            <person name="Ito T."/>
            <person name="Fujiyama A."/>
            <person name="Inagaki F."/>
            <person name="Takami H."/>
        </authorList>
    </citation>
    <scope>NUCLEOTIDE SEQUENCE</scope>
    <source>
        <strain evidence="1">Expedition CK06-06</strain>
    </source>
</reference>
<name>X1JRT5_9ZZZZ</name>
<sequence>MDSFKRVLKAINFKESDRVPLDICGTTVSGIAITTLKKLLKKYNYESKIDISDYIQQIGIPSPSFLSFLNVDTKRVGPHRISDFDRKVKKINHRKKY</sequence>
<feature type="non-terminal residue" evidence="1">
    <location>
        <position position="97"/>
    </location>
</feature>
<comment type="caution">
    <text evidence="1">The sequence shown here is derived from an EMBL/GenBank/DDBJ whole genome shotgun (WGS) entry which is preliminary data.</text>
</comment>
<protein>
    <submittedName>
        <fullName evidence="1">Uncharacterized protein</fullName>
    </submittedName>
</protein>
<gene>
    <name evidence="1" type="ORF">S03H2_61519</name>
</gene>
<evidence type="ECO:0000313" key="1">
    <source>
        <dbReference type="EMBL" id="GAH84150.1"/>
    </source>
</evidence>
<proteinExistence type="predicted"/>
<organism evidence="1">
    <name type="scientific">marine sediment metagenome</name>
    <dbReference type="NCBI Taxonomy" id="412755"/>
    <lineage>
        <taxon>unclassified sequences</taxon>
        <taxon>metagenomes</taxon>
        <taxon>ecological metagenomes</taxon>
    </lineage>
</organism>